<dbReference type="RefSeq" id="WP_092341797.1">
    <property type="nucleotide sequence ID" value="NZ_BKAC01000008.1"/>
</dbReference>
<evidence type="ECO:0000313" key="11">
    <source>
        <dbReference type="Proteomes" id="UP000199681"/>
    </source>
</evidence>
<dbReference type="EMBL" id="FOPW01000002">
    <property type="protein sequence ID" value="SFH26419.1"/>
    <property type="molecule type" value="Genomic_DNA"/>
</dbReference>
<dbReference type="PANTHER" id="PTHR43005">
    <property type="entry name" value="BLR7065 PROTEIN"/>
    <property type="match status" value="1"/>
</dbReference>
<comment type="caution">
    <text evidence="10">The sequence shown here is derived from an EMBL/GenBank/DDBJ whole genome shotgun (WGS) entry which is preliminary data.</text>
</comment>
<reference evidence="9 11" key="1">
    <citation type="submission" date="2016-10" db="EMBL/GenBank/DDBJ databases">
        <authorList>
            <person name="Varghese N."/>
            <person name="Submissions S."/>
        </authorList>
    </citation>
    <scope>NUCLEOTIDE SEQUENCE [LARGE SCALE GENOMIC DNA]</scope>
    <source>
        <strain evidence="9 11">GMCC 1.11211</strain>
    </source>
</reference>
<keyword evidence="3" id="KW-1003">Cell membrane</keyword>
<feature type="domain" description="ABC transmembrane type-1" evidence="8">
    <location>
        <begin position="95"/>
        <end position="301"/>
    </location>
</feature>
<dbReference type="InterPro" id="IPR000515">
    <property type="entry name" value="MetI-like"/>
</dbReference>
<sequence>MTLAPTRGSKRRAIATPAVARRPLGFFLALPPIILILLFVGFPIVLAFAFSIGLTGGLNHVIASIGLNVHEAENWWGTPAAYIEVLSNSRILRDLSVTVGVTALSTVIVIFLALGIGLFLKLRDGRMARLLSGLAIIPLFIPVVIASWAIVTFYSGDGFVRSVFAQFGVEAPVWAFTMVAVVIGSVWTSLPFAVLMITSGLQAIPNAMIEAARDAGAGFLRIVVSILIPMAFVPILIAVTFTAIGVVGSFTVPYFTGPNAPNMLGVSMSNYFSAFNQPQQSVVMAFIVFVIASGIAAAYVWANFRSAKDQGKV</sequence>
<evidence type="ECO:0000313" key="9">
    <source>
        <dbReference type="EMBL" id="SFH26419.1"/>
    </source>
</evidence>
<keyword evidence="11" id="KW-1185">Reference proteome</keyword>
<comment type="similarity">
    <text evidence="7">Belongs to the binding-protein-dependent transport system permease family.</text>
</comment>
<keyword evidence="2 7" id="KW-0813">Transport</keyword>
<proteinExistence type="inferred from homology"/>
<feature type="transmembrane region" description="Helical" evidence="7">
    <location>
        <begin position="282"/>
        <end position="302"/>
    </location>
</feature>
<feature type="transmembrane region" description="Helical" evidence="7">
    <location>
        <begin position="219"/>
        <end position="247"/>
    </location>
</feature>
<gene>
    <name evidence="10" type="ORF">E3O11_05910</name>
    <name evidence="9" type="ORF">SAMN05216274_102169</name>
</gene>
<dbReference type="Gene3D" id="1.10.3720.10">
    <property type="entry name" value="MetI-like"/>
    <property type="match status" value="1"/>
</dbReference>
<dbReference type="EMBL" id="SOFE01000011">
    <property type="protein sequence ID" value="TFB86031.1"/>
    <property type="molecule type" value="Genomic_DNA"/>
</dbReference>
<feature type="transmembrane region" description="Helical" evidence="7">
    <location>
        <begin position="131"/>
        <end position="154"/>
    </location>
</feature>
<dbReference type="Proteomes" id="UP000297963">
    <property type="component" value="Unassembled WGS sequence"/>
</dbReference>
<keyword evidence="4 7" id="KW-0812">Transmembrane</keyword>
<keyword evidence="5 7" id="KW-1133">Transmembrane helix</keyword>
<dbReference type="Proteomes" id="UP000199681">
    <property type="component" value="Unassembled WGS sequence"/>
</dbReference>
<name>A0A1I2YM43_9MICO</name>
<dbReference type="PANTHER" id="PTHR43005:SF1">
    <property type="entry name" value="SPERMIDINE_PUTRESCINE TRANSPORT SYSTEM PERMEASE PROTEIN"/>
    <property type="match status" value="1"/>
</dbReference>
<evidence type="ECO:0000313" key="10">
    <source>
        <dbReference type="EMBL" id="TFB86031.1"/>
    </source>
</evidence>
<comment type="subcellular location">
    <subcellularLocation>
        <location evidence="1 7">Cell membrane</location>
        <topology evidence="1 7">Multi-pass membrane protein</topology>
    </subcellularLocation>
</comment>
<organism evidence="10 12">
    <name type="scientific">Cryobacterium levicorallinum</name>
    <dbReference type="NCBI Taxonomy" id="995038"/>
    <lineage>
        <taxon>Bacteria</taxon>
        <taxon>Bacillati</taxon>
        <taxon>Actinomycetota</taxon>
        <taxon>Actinomycetes</taxon>
        <taxon>Micrococcales</taxon>
        <taxon>Microbacteriaceae</taxon>
        <taxon>Cryobacterium</taxon>
    </lineage>
</organism>
<evidence type="ECO:0000256" key="5">
    <source>
        <dbReference type="ARBA" id="ARBA00022989"/>
    </source>
</evidence>
<reference evidence="10 12" key="2">
    <citation type="submission" date="2019-03" db="EMBL/GenBank/DDBJ databases">
        <title>Genomics of glacier-inhabiting Cryobacterium strains.</title>
        <authorList>
            <person name="Liu Q."/>
            <person name="Xin Y.-H."/>
        </authorList>
    </citation>
    <scope>NUCLEOTIDE SEQUENCE [LARGE SCALE GENOMIC DNA]</scope>
    <source>
        <strain evidence="10 12">Hh34</strain>
    </source>
</reference>
<accession>A0A1I2YM43</accession>
<dbReference type="AlphaFoldDB" id="A0A1I2YM43"/>
<feature type="transmembrane region" description="Helical" evidence="7">
    <location>
        <begin position="95"/>
        <end position="119"/>
    </location>
</feature>
<evidence type="ECO:0000256" key="1">
    <source>
        <dbReference type="ARBA" id="ARBA00004651"/>
    </source>
</evidence>
<dbReference type="STRING" id="995038.SAMN05216274_102169"/>
<dbReference type="CDD" id="cd06261">
    <property type="entry name" value="TM_PBP2"/>
    <property type="match status" value="1"/>
</dbReference>
<protein>
    <submittedName>
        <fullName evidence="10">ABC transporter permease subunit</fullName>
    </submittedName>
    <submittedName>
        <fullName evidence="9">ABC-type spermidine/putrescine transport system, permease component I</fullName>
    </submittedName>
</protein>
<keyword evidence="6 7" id="KW-0472">Membrane</keyword>
<dbReference type="GO" id="GO:0005886">
    <property type="term" value="C:plasma membrane"/>
    <property type="evidence" value="ECO:0007669"/>
    <property type="project" value="UniProtKB-SubCell"/>
</dbReference>
<evidence type="ECO:0000256" key="6">
    <source>
        <dbReference type="ARBA" id="ARBA00023136"/>
    </source>
</evidence>
<dbReference type="PROSITE" id="PS50928">
    <property type="entry name" value="ABC_TM1"/>
    <property type="match status" value="1"/>
</dbReference>
<dbReference type="GO" id="GO:0055085">
    <property type="term" value="P:transmembrane transport"/>
    <property type="evidence" value="ECO:0007669"/>
    <property type="project" value="InterPro"/>
</dbReference>
<evidence type="ECO:0000313" key="12">
    <source>
        <dbReference type="Proteomes" id="UP000297963"/>
    </source>
</evidence>
<evidence type="ECO:0000256" key="2">
    <source>
        <dbReference type="ARBA" id="ARBA00022448"/>
    </source>
</evidence>
<dbReference type="InterPro" id="IPR035906">
    <property type="entry name" value="MetI-like_sf"/>
</dbReference>
<evidence type="ECO:0000256" key="7">
    <source>
        <dbReference type="RuleBase" id="RU363032"/>
    </source>
</evidence>
<dbReference type="SUPFAM" id="SSF161098">
    <property type="entry name" value="MetI-like"/>
    <property type="match status" value="1"/>
</dbReference>
<feature type="transmembrane region" description="Helical" evidence="7">
    <location>
        <begin position="174"/>
        <end position="198"/>
    </location>
</feature>
<dbReference type="Pfam" id="PF00528">
    <property type="entry name" value="BPD_transp_1"/>
    <property type="match status" value="1"/>
</dbReference>
<evidence type="ECO:0000256" key="4">
    <source>
        <dbReference type="ARBA" id="ARBA00022692"/>
    </source>
</evidence>
<evidence type="ECO:0000256" key="3">
    <source>
        <dbReference type="ARBA" id="ARBA00022475"/>
    </source>
</evidence>
<feature type="transmembrane region" description="Helical" evidence="7">
    <location>
        <begin position="26"/>
        <end position="50"/>
    </location>
</feature>
<evidence type="ECO:0000259" key="8">
    <source>
        <dbReference type="PROSITE" id="PS50928"/>
    </source>
</evidence>